<organism evidence="8 9">
    <name type="scientific">Pisolithus tinctorius Marx 270</name>
    <dbReference type="NCBI Taxonomy" id="870435"/>
    <lineage>
        <taxon>Eukaryota</taxon>
        <taxon>Fungi</taxon>
        <taxon>Dikarya</taxon>
        <taxon>Basidiomycota</taxon>
        <taxon>Agaricomycotina</taxon>
        <taxon>Agaricomycetes</taxon>
        <taxon>Agaricomycetidae</taxon>
        <taxon>Boletales</taxon>
        <taxon>Sclerodermatineae</taxon>
        <taxon>Pisolithaceae</taxon>
        <taxon>Pisolithus</taxon>
    </lineage>
</organism>
<dbReference type="HOGENOM" id="CLU_006308_3_3_1"/>
<dbReference type="InParanoid" id="A0A0C3JAR1"/>
<accession>A0A0C3JAR1</accession>
<dbReference type="Proteomes" id="UP000054217">
    <property type="component" value="Unassembled WGS sequence"/>
</dbReference>
<sequence>SWDALRKSITGIVSRVNVADIKQVVPEPFSENLIRGRGPFARSVMKAQASSLPFTPVFAALVAIINTKLPQVGELVLTRLISQFRRAFKRNDKTVCHSSTTFIAHLVNQAVAHEIIALETLIFLLERRTDDSIEIAVGFMREVGAFLAENSPKANALVFDRFRDVLNEGTISHRVQYMIEVLMQVQKDKYKDNPIIPDGLDLIKEEELQAQEGLNIFKFDPNYTENEEKYKAIKAEILGEGSDNESGPEESSKEEEEQEREGILDRTGTNLVNLRRMIYLTIMNALNYEEAVHKLLKIQSKEGEEIELINMIIECCSQERSYSTFYGLVGEQFSRLNRVWMECIEQAFDNYYHTIHQYKTSRRRS</sequence>
<dbReference type="SUPFAM" id="SSF48371">
    <property type="entry name" value="ARM repeat"/>
    <property type="match status" value="1"/>
</dbReference>
<evidence type="ECO:0000259" key="7">
    <source>
        <dbReference type="PROSITE" id="PS51366"/>
    </source>
</evidence>
<evidence type="ECO:0000256" key="5">
    <source>
        <dbReference type="ARBA" id="ARBA00023242"/>
    </source>
</evidence>
<feature type="non-terminal residue" evidence="8">
    <location>
        <position position="365"/>
    </location>
</feature>
<feature type="domain" description="MI" evidence="7">
    <location>
        <begin position="273"/>
        <end position="365"/>
    </location>
</feature>
<dbReference type="InterPro" id="IPR050781">
    <property type="entry name" value="CWC22_splicing_factor"/>
</dbReference>
<protein>
    <recommendedName>
        <fullName evidence="7">MI domain-containing protein</fullName>
    </recommendedName>
</protein>
<name>A0A0C3JAR1_PISTI</name>
<evidence type="ECO:0000256" key="4">
    <source>
        <dbReference type="ARBA" id="ARBA00023187"/>
    </source>
</evidence>
<reference evidence="9" key="2">
    <citation type="submission" date="2015-01" db="EMBL/GenBank/DDBJ databases">
        <title>Evolutionary Origins and Diversification of the Mycorrhizal Mutualists.</title>
        <authorList>
            <consortium name="DOE Joint Genome Institute"/>
            <consortium name="Mycorrhizal Genomics Consortium"/>
            <person name="Kohler A."/>
            <person name="Kuo A."/>
            <person name="Nagy L.G."/>
            <person name="Floudas D."/>
            <person name="Copeland A."/>
            <person name="Barry K.W."/>
            <person name="Cichocki N."/>
            <person name="Veneault-Fourrey C."/>
            <person name="LaButti K."/>
            <person name="Lindquist E.A."/>
            <person name="Lipzen A."/>
            <person name="Lundell T."/>
            <person name="Morin E."/>
            <person name="Murat C."/>
            <person name="Riley R."/>
            <person name="Ohm R."/>
            <person name="Sun H."/>
            <person name="Tunlid A."/>
            <person name="Henrissat B."/>
            <person name="Grigoriev I.V."/>
            <person name="Hibbett D.S."/>
            <person name="Martin F."/>
        </authorList>
    </citation>
    <scope>NUCLEOTIDE SEQUENCE [LARGE SCALE GENOMIC DNA]</scope>
    <source>
        <strain evidence="9">Marx 270</strain>
    </source>
</reference>
<dbReference type="InterPro" id="IPR016024">
    <property type="entry name" value="ARM-type_fold"/>
</dbReference>
<dbReference type="InterPro" id="IPR003890">
    <property type="entry name" value="MIF4G-like_typ-3"/>
</dbReference>
<evidence type="ECO:0000313" key="9">
    <source>
        <dbReference type="Proteomes" id="UP000054217"/>
    </source>
</evidence>
<dbReference type="GO" id="GO:0071013">
    <property type="term" value="C:catalytic step 2 spliceosome"/>
    <property type="evidence" value="ECO:0007669"/>
    <property type="project" value="TreeGrafter"/>
</dbReference>
<dbReference type="InterPro" id="IPR003891">
    <property type="entry name" value="Initiation_fac_eIF4g_MI"/>
</dbReference>
<reference evidence="8 9" key="1">
    <citation type="submission" date="2014-04" db="EMBL/GenBank/DDBJ databases">
        <authorList>
            <consortium name="DOE Joint Genome Institute"/>
            <person name="Kuo A."/>
            <person name="Kohler A."/>
            <person name="Costa M.D."/>
            <person name="Nagy L.G."/>
            <person name="Floudas D."/>
            <person name="Copeland A."/>
            <person name="Barry K.W."/>
            <person name="Cichocki N."/>
            <person name="Veneault-Fourrey C."/>
            <person name="LaButti K."/>
            <person name="Lindquist E.A."/>
            <person name="Lipzen A."/>
            <person name="Lundell T."/>
            <person name="Morin E."/>
            <person name="Murat C."/>
            <person name="Sun H."/>
            <person name="Tunlid A."/>
            <person name="Henrissat B."/>
            <person name="Grigoriev I.V."/>
            <person name="Hibbett D.S."/>
            <person name="Martin F."/>
            <person name="Nordberg H.P."/>
            <person name="Cantor M.N."/>
            <person name="Hua S.X."/>
        </authorList>
    </citation>
    <scope>NUCLEOTIDE SEQUENCE [LARGE SCALE GENOMIC DNA]</scope>
    <source>
        <strain evidence="8 9">Marx 270</strain>
    </source>
</reference>
<comment type="subcellular location">
    <subcellularLocation>
        <location evidence="1">Nucleus</location>
    </subcellularLocation>
</comment>
<dbReference type="GO" id="GO:0000398">
    <property type="term" value="P:mRNA splicing, via spliceosome"/>
    <property type="evidence" value="ECO:0007669"/>
    <property type="project" value="TreeGrafter"/>
</dbReference>
<evidence type="ECO:0000256" key="3">
    <source>
        <dbReference type="ARBA" id="ARBA00022664"/>
    </source>
</evidence>
<feature type="region of interest" description="Disordered" evidence="6">
    <location>
        <begin position="238"/>
        <end position="264"/>
    </location>
</feature>
<proteinExistence type="inferred from homology"/>
<keyword evidence="3" id="KW-0507">mRNA processing</keyword>
<feature type="compositionally biased region" description="Acidic residues" evidence="6">
    <location>
        <begin position="242"/>
        <end position="259"/>
    </location>
</feature>
<dbReference type="PANTHER" id="PTHR18034">
    <property type="entry name" value="CELL CYCLE CONTROL PROTEIN CWF22-RELATED"/>
    <property type="match status" value="1"/>
</dbReference>
<keyword evidence="9" id="KW-1185">Reference proteome</keyword>
<dbReference type="Pfam" id="PF02854">
    <property type="entry name" value="MIF4G"/>
    <property type="match status" value="1"/>
</dbReference>
<comment type="similarity">
    <text evidence="2">Belongs to the CWC22 family.</text>
</comment>
<dbReference type="PROSITE" id="PS51366">
    <property type="entry name" value="MI"/>
    <property type="match status" value="1"/>
</dbReference>
<evidence type="ECO:0000256" key="1">
    <source>
        <dbReference type="ARBA" id="ARBA00004123"/>
    </source>
</evidence>
<dbReference type="SMART" id="SM00544">
    <property type="entry name" value="MA3"/>
    <property type="match status" value="1"/>
</dbReference>
<dbReference type="Pfam" id="PF02847">
    <property type="entry name" value="MA3"/>
    <property type="match status" value="1"/>
</dbReference>
<dbReference type="STRING" id="870435.A0A0C3JAR1"/>
<keyword evidence="4" id="KW-0508">mRNA splicing</keyword>
<dbReference type="Gene3D" id="1.25.40.180">
    <property type="match status" value="1"/>
</dbReference>
<gene>
    <name evidence="8" type="ORF">M404DRAFT_46256</name>
</gene>
<feature type="non-terminal residue" evidence="8">
    <location>
        <position position="1"/>
    </location>
</feature>
<dbReference type="SMART" id="SM00543">
    <property type="entry name" value="MIF4G"/>
    <property type="match status" value="1"/>
</dbReference>
<keyword evidence="5" id="KW-0539">Nucleus</keyword>
<evidence type="ECO:0000256" key="6">
    <source>
        <dbReference type="SAM" id="MobiDB-lite"/>
    </source>
</evidence>
<evidence type="ECO:0000313" key="8">
    <source>
        <dbReference type="EMBL" id="KIN94761.1"/>
    </source>
</evidence>
<dbReference type="GO" id="GO:0003723">
    <property type="term" value="F:RNA binding"/>
    <property type="evidence" value="ECO:0007669"/>
    <property type="project" value="InterPro"/>
</dbReference>
<evidence type="ECO:0000256" key="2">
    <source>
        <dbReference type="ARBA" id="ARBA00006856"/>
    </source>
</evidence>
<dbReference type="AlphaFoldDB" id="A0A0C3JAR1"/>
<dbReference type="OrthoDB" id="1924287at2759"/>
<dbReference type="PANTHER" id="PTHR18034:SF3">
    <property type="entry name" value="PRE-MRNA-SPLICING FACTOR CWC22 HOMOLOG"/>
    <property type="match status" value="1"/>
</dbReference>
<dbReference type="EMBL" id="KN832086">
    <property type="protein sequence ID" value="KIN94761.1"/>
    <property type="molecule type" value="Genomic_DNA"/>
</dbReference>